<evidence type="ECO:0000259" key="9">
    <source>
        <dbReference type="SMART" id="SM00645"/>
    </source>
</evidence>
<reference evidence="10" key="1">
    <citation type="journal article" date="2023" name="G3 (Bethesda)">
        <title>Whole genome assemblies of Zophobas morio and Tenebrio molitor.</title>
        <authorList>
            <person name="Kaur S."/>
            <person name="Stinson S.A."/>
            <person name="diCenzo G.C."/>
        </authorList>
    </citation>
    <scope>NUCLEOTIDE SEQUENCE</scope>
    <source>
        <strain evidence="10">QUZm001</strain>
    </source>
</reference>
<dbReference type="InterPro" id="IPR000169">
    <property type="entry name" value="Pept_cys_AS"/>
</dbReference>
<gene>
    <name evidence="10" type="ORF">Zmor_022805</name>
</gene>
<keyword evidence="4" id="KW-0378">Hydrolase</keyword>
<evidence type="ECO:0000256" key="3">
    <source>
        <dbReference type="ARBA" id="ARBA00022729"/>
    </source>
</evidence>
<dbReference type="InterPro" id="IPR025660">
    <property type="entry name" value="Pept_his_AS"/>
</dbReference>
<comment type="similarity">
    <text evidence="1">Belongs to the peptidase C1 family.</text>
</comment>
<dbReference type="PANTHER" id="PTHR12411">
    <property type="entry name" value="CYSTEINE PROTEASE FAMILY C1-RELATED"/>
    <property type="match status" value="1"/>
</dbReference>
<dbReference type="Proteomes" id="UP001168821">
    <property type="component" value="Unassembled WGS sequence"/>
</dbReference>
<dbReference type="InterPro" id="IPR000668">
    <property type="entry name" value="Peptidase_C1A_C"/>
</dbReference>
<dbReference type="PROSITE" id="PS00639">
    <property type="entry name" value="THIOL_PROTEASE_HIS"/>
    <property type="match status" value="1"/>
</dbReference>
<evidence type="ECO:0000256" key="6">
    <source>
        <dbReference type="ARBA" id="ARBA00023145"/>
    </source>
</evidence>
<sequence length="319" mass="35475">MKITILVLALFATLVSTNVVKPHSDEFIKIINEKQSTWVAGRNFPEDTPIEQLRRLNGARKGHRNSKVKIHDVVAADIPESFDARDEWPECPSINKVRNQGQCGSCWAFGAVEAMTDRLCIATNGAVEFEFAPEDLVSCCYDCGDGCDGGWPSEAWSYWVQNGIVSGGDYNSNEGCQPYPSEAYNNGQTPRCESQCTNSQYNVAYNQDKHYGVKSYGISRNVQQIQAEIMTNGPVEASYDVYDDFFDYQSGVYQHTYGEYAGGHAVKVVGWGTENGTPYWLIANSWGADWGQLGGFFKILRGENHCSIEDDINFGDPEV</sequence>
<accession>A0AA38HVX1</accession>
<keyword evidence="5" id="KW-0788">Thiol protease</keyword>
<feature type="chain" id="PRO_5041437967" description="Peptidase C1A papain C-terminal domain-containing protein" evidence="8">
    <location>
        <begin position="18"/>
        <end position="319"/>
    </location>
</feature>
<dbReference type="GO" id="GO:0004197">
    <property type="term" value="F:cysteine-type endopeptidase activity"/>
    <property type="evidence" value="ECO:0007669"/>
    <property type="project" value="InterPro"/>
</dbReference>
<keyword evidence="7" id="KW-1015">Disulfide bond</keyword>
<dbReference type="CDD" id="cd02620">
    <property type="entry name" value="Peptidase_C1A_CathepsinB"/>
    <property type="match status" value="1"/>
</dbReference>
<evidence type="ECO:0000313" key="10">
    <source>
        <dbReference type="EMBL" id="KAJ3645118.1"/>
    </source>
</evidence>
<dbReference type="GO" id="GO:0006508">
    <property type="term" value="P:proteolysis"/>
    <property type="evidence" value="ECO:0007669"/>
    <property type="project" value="UniProtKB-KW"/>
</dbReference>
<keyword evidence="3 8" id="KW-0732">Signal</keyword>
<dbReference type="Gene3D" id="3.90.70.10">
    <property type="entry name" value="Cysteine proteinases"/>
    <property type="match status" value="1"/>
</dbReference>
<feature type="domain" description="Peptidase C1A papain C-terminal" evidence="9">
    <location>
        <begin position="78"/>
        <end position="316"/>
    </location>
</feature>
<evidence type="ECO:0000256" key="1">
    <source>
        <dbReference type="ARBA" id="ARBA00008455"/>
    </source>
</evidence>
<dbReference type="FunFam" id="3.90.70.10:FF:000031">
    <property type="entry name" value="Cathepsin B"/>
    <property type="match status" value="1"/>
</dbReference>
<dbReference type="InterPro" id="IPR013128">
    <property type="entry name" value="Peptidase_C1A"/>
</dbReference>
<dbReference type="InterPro" id="IPR012599">
    <property type="entry name" value="Propeptide_C1A"/>
</dbReference>
<organism evidence="10 11">
    <name type="scientific">Zophobas morio</name>
    <dbReference type="NCBI Taxonomy" id="2755281"/>
    <lineage>
        <taxon>Eukaryota</taxon>
        <taxon>Metazoa</taxon>
        <taxon>Ecdysozoa</taxon>
        <taxon>Arthropoda</taxon>
        <taxon>Hexapoda</taxon>
        <taxon>Insecta</taxon>
        <taxon>Pterygota</taxon>
        <taxon>Neoptera</taxon>
        <taxon>Endopterygota</taxon>
        <taxon>Coleoptera</taxon>
        <taxon>Polyphaga</taxon>
        <taxon>Cucujiformia</taxon>
        <taxon>Tenebrionidae</taxon>
        <taxon>Zophobas</taxon>
    </lineage>
</organism>
<dbReference type="PRINTS" id="PR00705">
    <property type="entry name" value="PAPAIN"/>
</dbReference>
<evidence type="ECO:0000256" key="7">
    <source>
        <dbReference type="ARBA" id="ARBA00023157"/>
    </source>
</evidence>
<evidence type="ECO:0000256" key="8">
    <source>
        <dbReference type="SAM" id="SignalP"/>
    </source>
</evidence>
<evidence type="ECO:0000256" key="5">
    <source>
        <dbReference type="ARBA" id="ARBA00022807"/>
    </source>
</evidence>
<comment type="caution">
    <text evidence="10">The sequence shown here is derived from an EMBL/GenBank/DDBJ whole genome shotgun (WGS) entry which is preliminary data.</text>
</comment>
<evidence type="ECO:0000256" key="2">
    <source>
        <dbReference type="ARBA" id="ARBA00022670"/>
    </source>
</evidence>
<protein>
    <recommendedName>
        <fullName evidence="9">Peptidase C1A papain C-terminal domain-containing protein</fullName>
    </recommendedName>
</protein>
<dbReference type="EMBL" id="JALNTZ010000007">
    <property type="protein sequence ID" value="KAJ3645118.1"/>
    <property type="molecule type" value="Genomic_DNA"/>
</dbReference>
<dbReference type="SMART" id="SM00645">
    <property type="entry name" value="Pept_C1"/>
    <property type="match status" value="1"/>
</dbReference>
<proteinExistence type="inferred from homology"/>
<evidence type="ECO:0000313" key="11">
    <source>
        <dbReference type="Proteomes" id="UP001168821"/>
    </source>
</evidence>
<dbReference type="InterPro" id="IPR038765">
    <property type="entry name" value="Papain-like_cys_pep_sf"/>
</dbReference>
<keyword evidence="2" id="KW-0645">Protease</keyword>
<feature type="signal peptide" evidence="8">
    <location>
        <begin position="1"/>
        <end position="17"/>
    </location>
</feature>
<keyword evidence="11" id="KW-1185">Reference proteome</keyword>
<dbReference type="AlphaFoldDB" id="A0AA38HVX1"/>
<name>A0AA38HVX1_9CUCU</name>
<dbReference type="SUPFAM" id="SSF54001">
    <property type="entry name" value="Cysteine proteinases"/>
    <property type="match status" value="1"/>
</dbReference>
<dbReference type="Pfam" id="PF08127">
    <property type="entry name" value="Propeptide_C1"/>
    <property type="match status" value="1"/>
</dbReference>
<evidence type="ECO:0000256" key="4">
    <source>
        <dbReference type="ARBA" id="ARBA00022801"/>
    </source>
</evidence>
<dbReference type="PROSITE" id="PS00139">
    <property type="entry name" value="THIOL_PROTEASE_CYS"/>
    <property type="match status" value="1"/>
</dbReference>
<keyword evidence="6" id="KW-0865">Zymogen</keyword>
<dbReference type="Pfam" id="PF00112">
    <property type="entry name" value="Peptidase_C1"/>
    <property type="match status" value="1"/>
</dbReference>